<dbReference type="NCBIfam" id="TIGR00756">
    <property type="entry name" value="PPR"/>
    <property type="match status" value="10"/>
</dbReference>
<feature type="region of interest" description="Disordered" evidence="4">
    <location>
        <begin position="1101"/>
        <end position="1120"/>
    </location>
</feature>
<keyword evidence="2" id="KW-0677">Repeat</keyword>
<dbReference type="InterPro" id="IPR004045">
    <property type="entry name" value="Glutathione_S-Trfase_N"/>
</dbReference>
<feature type="repeat" description="PPR" evidence="3">
    <location>
        <begin position="542"/>
        <end position="576"/>
    </location>
</feature>
<feature type="repeat" description="PPR" evidence="3">
    <location>
        <begin position="191"/>
        <end position="225"/>
    </location>
</feature>
<dbReference type="Pfam" id="PF13410">
    <property type="entry name" value="GST_C_2"/>
    <property type="match status" value="1"/>
</dbReference>
<feature type="repeat" description="PPR" evidence="3">
    <location>
        <begin position="367"/>
        <end position="401"/>
    </location>
</feature>
<feature type="repeat" description="PPR" evidence="3">
    <location>
        <begin position="331"/>
        <end position="366"/>
    </location>
</feature>
<feature type="repeat" description="PPR" evidence="3">
    <location>
        <begin position="296"/>
        <end position="330"/>
    </location>
</feature>
<dbReference type="InterPro" id="IPR040079">
    <property type="entry name" value="Glutathione_S-Trfase"/>
</dbReference>
<proteinExistence type="inferred from homology"/>
<feature type="domain" description="GST C-terminal" evidence="5">
    <location>
        <begin position="931"/>
        <end position="1055"/>
    </location>
</feature>
<dbReference type="InterPro" id="IPR047047">
    <property type="entry name" value="GST_Omega-like_C"/>
</dbReference>
<dbReference type="SUPFAM" id="SSF52833">
    <property type="entry name" value="Thioredoxin-like"/>
    <property type="match status" value="1"/>
</dbReference>
<dbReference type="SFLD" id="SFLDS00019">
    <property type="entry name" value="Glutathione_Transferase_(cytos"/>
    <property type="match status" value="1"/>
</dbReference>
<dbReference type="InterPro" id="IPR010987">
    <property type="entry name" value="Glutathione-S-Trfase_C-like"/>
</dbReference>
<protein>
    <recommendedName>
        <fullName evidence="5">GST C-terminal domain-containing protein</fullName>
    </recommendedName>
</protein>
<evidence type="ECO:0000259" key="5">
    <source>
        <dbReference type="PROSITE" id="PS50405"/>
    </source>
</evidence>
<comment type="similarity">
    <text evidence="1">Belongs to the PPR family. P subfamily.</text>
</comment>
<dbReference type="AlphaFoldDB" id="A0A498JXN0"/>
<dbReference type="PANTHER" id="PTHR47941">
    <property type="entry name" value="PENTATRICOPEPTIDE REPEAT-CONTAINING PROTEIN 3, MITOCHONDRIAL"/>
    <property type="match status" value="1"/>
</dbReference>
<dbReference type="InterPro" id="IPR036282">
    <property type="entry name" value="Glutathione-S-Trfase_C_sf"/>
</dbReference>
<feature type="repeat" description="PPR" evidence="3">
    <location>
        <begin position="261"/>
        <end position="295"/>
    </location>
</feature>
<dbReference type="PROSITE" id="PS50405">
    <property type="entry name" value="GST_CTER"/>
    <property type="match status" value="1"/>
</dbReference>
<feature type="repeat" description="PPR" evidence="3">
    <location>
        <begin position="226"/>
        <end position="260"/>
    </location>
</feature>
<dbReference type="CDD" id="cd03190">
    <property type="entry name" value="GST_C_Omega_like"/>
    <property type="match status" value="1"/>
</dbReference>
<dbReference type="InterPro" id="IPR036249">
    <property type="entry name" value="Thioredoxin-like_sf"/>
</dbReference>
<feature type="repeat" description="PPR" evidence="3">
    <location>
        <begin position="472"/>
        <end position="506"/>
    </location>
</feature>
<dbReference type="Pfam" id="PF13409">
    <property type="entry name" value="GST_N_2"/>
    <property type="match status" value="1"/>
</dbReference>
<evidence type="ECO:0000313" key="7">
    <source>
        <dbReference type="Proteomes" id="UP000290289"/>
    </source>
</evidence>
<dbReference type="EMBL" id="RDQH01000331">
    <property type="protein sequence ID" value="RXH98723.1"/>
    <property type="molecule type" value="Genomic_DNA"/>
</dbReference>
<gene>
    <name evidence="6" type="ORF">DVH24_011048</name>
</gene>
<dbReference type="FunFam" id="3.40.30.10:FF:000198">
    <property type="entry name" value="Glutathione S-transferase family protein"/>
    <property type="match status" value="1"/>
</dbReference>
<dbReference type="SUPFAM" id="SSF47616">
    <property type="entry name" value="GST C-terminal domain-like"/>
    <property type="match status" value="1"/>
</dbReference>
<dbReference type="Pfam" id="PF13041">
    <property type="entry name" value="PPR_2"/>
    <property type="match status" value="5"/>
</dbReference>
<dbReference type="Proteomes" id="UP000290289">
    <property type="component" value="Chromosome 5"/>
</dbReference>
<dbReference type="Pfam" id="PF01535">
    <property type="entry name" value="PPR"/>
    <property type="match status" value="1"/>
</dbReference>
<evidence type="ECO:0000256" key="2">
    <source>
        <dbReference type="ARBA" id="ARBA00022737"/>
    </source>
</evidence>
<dbReference type="Gene3D" id="3.40.30.10">
    <property type="entry name" value="Glutaredoxin"/>
    <property type="match status" value="1"/>
</dbReference>
<dbReference type="InterPro" id="IPR016639">
    <property type="entry name" value="GST_Omega/GSH"/>
</dbReference>
<dbReference type="Pfam" id="PF12854">
    <property type="entry name" value="PPR_1"/>
    <property type="match status" value="1"/>
</dbReference>
<dbReference type="SUPFAM" id="SSF81901">
    <property type="entry name" value="HCP-like"/>
    <property type="match status" value="1"/>
</dbReference>
<name>A0A498JXN0_MALDO</name>
<dbReference type="InterPro" id="IPR011990">
    <property type="entry name" value="TPR-like_helical_dom_sf"/>
</dbReference>
<organism evidence="6 7">
    <name type="scientific">Malus domestica</name>
    <name type="common">Apple</name>
    <name type="synonym">Pyrus malus</name>
    <dbReference type="NCBI Taxonomy" id="3750"/>
    <lineage>
        <taxon>Eukaryota</taxon>
        <taxon>Viridiplantae</taxon>
        <taxon>Streptophyta</taxon>
        <taxon>Embryophyta</taxon>
        <taxon>Tracheophyta</taxon>
        <taxon>Spermatophyta</taxon>
        <taxon>Magnoliopsida</taxon>
        <taxon>eudicotyledons</taxon>
        <taxon>Gunneridae</taxon>
        <taxon>Pentapetalae</taxon>
        <taxon>rosids</taxon>
        <taxon>fabids</taxon>
        <taxon>Rosales</taxon>
        <taxon>Rosaceae</taxon>
        <taxon>Amygdaloideae</taxon>
        <taxon>Maleae</taxon>
        <taxon>Malus</taxon>
    </lineage>
</organism>
<dbReference type="SFLD" id="SFLDG01148">
    <property type="entry name" value="Xi_(cytGST)"/>
    <property type="match status" value="1"/>
</dbReference>
<evidence type="ECO:0000256" key="1">
    <source>
        <dbReference type="ARBA" id="ARBA00007626"/>
    </source>
</evidence>
<reference evidence="6 7" key="1">
    <citation type="submission" date="2018-10" db="EMBL/GenBank/DDBJ databases">
        <title>A high-quality apple genome assembly.</title>
        <authorList>
            <person name="Hu J."/>
        </authorList>
    </citation>
    <scope>NUCLEOTIDE SEQUENCE [LARGE SCALE GENOMIC DNA]</scope>
    <source>
        <strain evidence="7">cv. HFTH1</strain>
        <tissue evidence="6">Young leaf</tissue>
    </source>
</reference>
<dbReference type="FunFam" id="1.20.1050.10:FF:000037">
    <property type="entry name" value="Glutathione S-transferase family protein"/>
    <property type="match status" value="1"/>
</dbReference>
<feature type="repeat" description="PPR" evidence="3">
    <location>
        <begin position="507"/>
        <end position="541"/>
    </location>
</feature>
<evidence type="ECO:0000313" key="6">
    <source>
        <dbReference type="EMBL" id="RXH98723.1"/>
    </source>
</evidence>
<feature type="repeat" description="PPR" evidence="3">
    <location>
        <begin position="437"/>
        <end position="471"/>
    </location>
</feature>
<accession>A0A498JXN0</accession>
<sequence>MVSLRILRTQELQLKLLSPASTPISLFYTLFSLRTLSSYSHYDDPNSATTTAIAAAAASSQSQSLVSSICSLVYQSYSPQTHLRSSPPKLNLDLNPESLTHEQAISVVASLAQEAGSMAALSFFYWAIGFPKFRYFMRLYIFCAMAILRNGNLERAHEVVHCMVMNFAEIERLKEAADMVFEIQNQGLALSSRTLNCVLGIACDLGLVEYAENLFEEMCDRGVSPDSLSYKSMVVGFCRNGRVSDADRWLGKMLERGFVLDNASFTLIINMFCEKGLVGRASWCFDKMIRMGVKPNLINFTTMINGLCKRGSIKQAFEMLEEMVRKGWKPNVYTHTALIDGLCKKGWTERAFRLFLKLVRSDNHKPNVHTYTAMINGYCQEDKMSRAEMLLSRMKEQGLVPNTNTYTSLVSGHCKAGNFERAYELMDIMDKEGFPPNIYTYNAVIDSLCKRGRVEEANKLIRKGFRRGLAADRVTYTIFISEHCKRADINGALVFFTKMVKVGLQPDIHLYTTLIAAFCRQKKMKESEKLLEFVVRADLIPTKETYTSMICGHCRDGNIASAIKYFQRMGDHGCAPDSITYGALISGLCKEEKLEEARRLYDTMMDKGLSPCEVTRFTLAYKYCMKDDSAAAMVMLERLEKKLWIRTVNTLVRKLCSEKKVGIAALFFHKLVDKDQNVDRVTLAAFMTACYESNNPTCHSRVTQQLTTSTQQLTTSTQQLKTSIFKAQRGNNTPRRLPKFPRSYISFSQSLPSDPPLEVEDRYQMAQTTEISQSGAFLRTASVFRNFISRDPNSQFLAEPGRYHLYISYGCPWASRCLAYLKIKGLEKAISFTSVRPTWGRTKETDEHMGWVFPASDTEVVGAEPDPLNGAKSIRELYELASSQYTGKYTVPVLWDKKLKTIVNNESAEIIRMFNTEFNDTAENASLDLYPSHLQSQIDQTNEWIYDKINNGVYKCGFARKQEAYDEAVKELFEALDKCEEILSKQRYLCGNTLSEADIRLFVTLIRFDEAYAVNFKCNKKLLREYPNLFNYTKDIFQVPGVSSSVNMDHIKRGYYTMAAINPSGIIPIGSNIDYSSPHDRDRSFPKYHSGNHGMDKTIRQSYQHSTRECNPDACRLPQQ</sequence>
<keyword evidence="7" id="KW-1185">Reference proteome</keyword>
<comment type="caution">
    <text evidence="6">The sequence shown here is derived from an EMBL/GenBank/DDBJ whole genome shotgun (WGS) entry which is preliminary data.</text>
</comment>
<evidence type="ECO:0000256" key="4">
    <source>
        <dbReference type="SAM" id="MobiDB-lite"/>
    </source>
</evidence>
<feature type="repeat" description="PPR" evidence="3">
    <location>
        <begin position="577"/>
        <end position="611"/>
    </location>
</feature>
<dbReference type="Gene3D" id="1.20.1050.10">
    <property type="match status" value="1"/>
</dbReference>
<dbReference type="Gene3D" id="1.25.40.10">
    <property type="entry name" value="Tetratricopeptide repeat domain"/>
    <property type="match status" value="6"/>
</dbReference>
<dbReference type="SFLD" id="SFLDG01206">
    <property type="entry name" value="Xi.1"/>
    <property type="match status" value="1"/>
</dbReference>
<dbReference type="InterPro" id="IPR002885">
    <property type="entry name" value="PPR_rpt"/>
</dbReference>
<evidence type="ECO:0000256" key="3">
    <source>
        <dbReference type="PROSITE-ProRule" id="PRU00708"/>
    </source>
</evidence>
<dbReference type="GO" id="GO:0004364">
    <property type="term" value="F:glutathione transferase activity"/>
    <property type="evidence" value="ECO:0007669"/>
    <property type="project" value="InterPro"/>
</dbReference>
<dbReference type="PROSITE" id="PS51375">
    <property type="entry name" value="PPR"/>
    <property type="match status" value="12"/>
</dbReference>
<feature type="repeat" description="PPR" evidence="3">
    <location>
        <begin position="402"/>
        <end position="436"/>
    </location>
</feature>